<evidence type="ECO:0000259" key="5">
    <source>
        <dbReference type="Pfam" id="PF02570"/>
    </source>
</evidence>
<feature type="domain" description="Cobalamin biosynthesis precorrin-8X methylmutase CobH/CbiC" evidence="5">
    <location>
        <begin position="10"/>
        <end position="204"/>
    </location>
</feature>
<organism evidence="6">
    <name type="scientific">Desulfobacca acetoxidans</name>
    <dbReference type="NCBI Taxonomy" id="60893"/>
    <lineage>
        <taxon>Bacteria</taxon>
        <taxon>Pseudomonadati</taxon>
        <taxon>Thermodesulfobacteriota</taxon>
        <taxon>Desulfobaccia</taxon>
        <taxon>Desulfobaccales</taxon>
        <taxon>Desulfobaccaceae</taxon>
        <taxon>Desulfobacca</taxon>
    </lineage>
</organism>
<proteinExistence type="inferred from homology"/>
<dbReference type="InterPro" id="IPR003722">
    <property type="entry name" value="Cbl_synth_CobH/CbiC"/>
</dbReference>
<keyword evidence="3" id="KW-0169">Cobalamin biosynthesis</keyword>
<dbReference type="Pfam" id="PF02570">
    <property type="entry name" value="CbiC"/>
    <property type="match status" value="1"/>
</dbReference>
<dbReference type="SUPFAM" id="SSF63965">
    <property type="entry name" value="Precorrin-8X methylmutase CbiC/CobH"/>
    <property type="match status" value="1"/>
</dbReference>
<dbReference type="AlphaFoldDB" id="A0A7V6DQC4"/>
<dbReference type="GO" id="GO:0009236">
    <property type="term" value="P:cobalamin biosynthetic process"/>
    <property type="evidence" value="ECO:0007669"/>
    <property type="project" value="UniProtKB-UniPathway"/>
</dbReference>
<dbReference type="GO" id="GO:0016993">
    <property type="term" value="F:precorrin-8X methylmutase activity"/>
    <property type="evidence" value="ECO:0007669"/>
    <property type="project" value="InterPro"/>
</dbReference>
<evidence type="ECO:0000313" key="6">
    <source>
        <dbReference type="EMBL" id="HHS30084.1"/>
    </source>
</evidence>
<sequence>MNWRSLRPHEIELESFRRIEAQVGSHDLSPAKWAVVRRMIHTTGDFEYLDNVRFHPQAIAAGLAALRQGRPVVTDTRMLESGVGTGRLSSLGVEIICLMDDPAVAQEAKNRGLTRAAVAMERTLPRAAGGIVAIGNAPTALLRLLDLLAAGVSPPALIVGVPVGFVNAAEAKEALARQDIPFITSLGNKGGSTVAASIINALAIMALAEQPV</sequence>
<evidence type="ECO:0000256" key="4">
    <source>
        <dbReference type="ARBA" id="ARBA00023235"/>
    </source>
</evidence>
<evidence type="ECO:0000256" key="1">
    <source>
        <dbReference type="ARBA" id="ARBA00004953"/>
    </source>
</evidence>
<dbReference type="UniPathway" id="UPA00148"/>
<name>A0A7V6DQC4_9BACT</name>
<protein>
    <submittedName>
        <fullName evidence="6">Precorrin-8X methylmutase</fullName>
    </submittedName>
</protein>
<comment type="similarity">
    <text evidence="2">Belongs to the CobH/CbiC family.</text>
</comment>
<evidence type="ECO:0000256" key="3">
    <source>
        <dbReference type="ARBA" id="ARBA00022573"/>
    </source>
</evidence>
<accession>A0A7V6DQC4</accession>
<reference evidence="6" key="1">
    <citation type="journal article" date="2020" name="mSystems">
        <title>Genome- and Community-Level Interaction Insights into Carbon Utilization and Element Cycling Functions of Hydrothermarchaeota in Hydrothermal Sediment.</title>
        <authorList>
            <person name="Zhou Z."/>
            <person name="Liu Y."/>
            <person name="Xu W."/>
            <person name="Pan J."/>
            <person name="Luo Z.H."/>
            <person name="Li M."/>
        </authorList>
    </citation>
    <scope>NUCLEOTIDE SEQUENCE [LARGE SCALE GENOMIC DNA]</scope>
    <source>
        <strain evidence="6">SpSt-767</strain>
    </source>
</reference>
<dbReference type="PANTHER" id="PTHR43588">
    <property type="entry name" value="COBALT-PRECORRIN-8 METHYLMUTASE"/>
    <property type="match status" value="1"/>
</dbReference>
<evidence type="ECO:0000256" key="2">
    <source>
        <dbReference type="ARBA" id="ARBA00009774"/>
    </source>
</evidence>
<dbReference type="Gene3D" id="3.40.50.10230">
    <property type="entry name" value="Cobalamin biosynthesis CobH/CbiC, precorrin-8X methylmutase"/>
    <property type="match status" value="1"/>
</dbReference>
<comment type="caution">
    <text evidence="6">The sequence shown here is derived from an EMBL/GenBank/DDBJ whole genome shotgun (WGS) entry which is preliminary data.</text>
</comment>
<dbReference type="InterPro" id="IPR036588">
    <property type="entry name" value="CobH/CbiC_sf"/>
</dbReference>
<comment type="pathway">
    <text evidence="1">Cofactor biosynthesis; adenosylcobalamin biosynthesis.</text>
</comment>
<keyword evidence="4" id="KW-0413">Isomerase</keyword>
<gene>
    <name evidence="6" type="ORF">ENV52_10340</name>
</gene>
<dbReference type="PANTHER" id="PTHR43588:SF1">
    <property type="entry name" value="COBALT-PRECORRIN-8 METHYLMUTASE"/>
    <property type="match status" value="1"/>
</dbReference>
<dbReference type="EMBL" id="DTGR01000162">
    <property type="protein sequence ID" value="HHS30084.1"/>
    <property type="molecule type" value="Genomic_DNA"/>
</dbReference>